<accession>A0A5J4IW58</accession>
<dbReference type="SMART" id="SM00421">
    <property type="entry name" value="HTH_LUXR"/>
    <property type="match status" value="1"/>
</dbReference>
<protein>
    <recommendedName>
        <fullName evidence="2">HTH luxR-type domain-containing protein</fullName>
    </recommendedName>
</protein>
<name>A0A5J4IW58_9FLAO</name>
<organism evidence="3 4">
    <name type="scientific">Patiriisocius marinus</name>
    <dbReference type="NCBI Taxonomy" id="1397112"/>
    <lineage>
        <taxon>Bacteria</taxon>
        <taxon>Pseudomonadati</taxon>
        <taxon>Bacteroidota</taxon>
        <taxon>Flavobacteriia</taxon>
        <taxon>Flavobacteriales</taxon>
        <taxon>Flavobacteriaceae</taxon>
        <taxon>Patiriisocius</taxon>
    </lineage>
</organism>
<evidence type="ECO:0000313" key="4">
    <source>
        <dbReference type="Proteomes" id="UP000326509"/>
    </source>
</evidence>
<dbReference type="EMBL" id="BKCG01000001">
    <property type="protein sequence ID" value="GER58000.1"/>
    <property type="molecule type" value="Genomic_DNA"/>
</dbReference>
<dbReference type="GO" id="GO:0006355">
    <property type="term" value="P:regulation of DNA-templated transcription"/>
    <property type="evidence" value="ECO:0007669"/>
    <property type="project" value="InterPro"/>
</dbReference>
<sequence length="516" mass="59695">MRLTFTGIFLLFTALISAQSNSSYVRLIDSADIYVLEDARRALQFLDSIPTPIKKFLNGRVGEYYLLQGHAFDREKNQSKVYGSYLLSLRNAEIENDYDTAGDASLELFSNLYFVKQDSTAFKYLDLAKKYYTLSGNDNGLVEVSQMPAYVAFLAHEYEESNALILADLDQYKNVADDAYYYLFANFMLASNYIHLNDDANANKYLHIFRSLKTNPTIAPFNYNSYEAALNICMSHLHLKRKQIDSTLQYLSNAKQLRDLISLNSVGEYYSLYAEALELAGKNDESHMYLDSIQIYQQKLLNDNINASLEINDNLLDTEEALHEQTVKVHENENRLLLLALLLLGLLIVFVLVYKKYKTQLKGSIHQKNDYSQLQTKNEKLKVRTHELELYITDIKNQVKQIASIGGEDLQKEKIRGLYRTINADSANLKNSEEYHLNVLKQLNEPFFLTIKKDHPDLSDTDFLVCYYLKLGFMNKEIAFFLERSLRAIESQRYRISKKMNLKSSKDLLTYLNDNY</sequence>
<dbReference type="SUPFAM" id="SSF46894">
    <property type="entry name" value="C-terminal effector domain of the bipartite response regulators"/>
    <property type="match status" value="1"/>
</dbReference>
<reference evidence="3 4" key="1">
    <citation type="submission" date="2019-08" db="EMBL/GenBank/DDBJ databases">
        <title>Draft genome sequence of Ulvibacter marinus type strain NBRC 109484.</title>
        <authorList>
            <person name="Kawano K."/>
            <person name="Ushijima N."/>
            <person name="Kihara M."/>
            <person name="Itoh H."/>
        </authorList>
    </citation>
    <scope>NUCLEOTIDE SEQUENCE [LARGE SCALE GENOMIC DNA]</scope>
    <source>
        <strain evidence="3 4">NBRC 109484</strain>
    </source>
</reference>
<dbReference type="InterPro" id="IPR000792">
    <property type="entry name" value="Tscrpt_reg_LuxR_C"/>
</dbReference>
<dbReference type="GO" id="GO:0003677">
    <property type="term" value="F:DNA binding"/>
    <property type="evidence" value="ECO:0007669"/>
    <property type="project" value="InterPro"/>
</dbReference>
<keyword evidence="1" id="KW-1133">Transmembrane helix</keyword>
<feature type="domain" description="HTH luxR-type" evidence="2">
    <location>
        <begin position="455"/>
        <end position="512"/>
    </location>
</feature>
<evidence type="ECO:0000313" key="3">
    <source>
        <dbReference type="EMBL" id="GER58000.1"/>
    </source>
</evidence>
<gene>
    <name evidence="3" type="ORF">ULMA_01080</name>
</gene>
<dbReference type="AlphaFoldDB" id="A0A5J4IW58"/>
<keyword evidence="1" id="KW-0812">Transmembrane</keyword>
<evidence type="ECO:0000256" key="1">
    <source>
        <dbReference type="SAM" id="Phobius"/>
    </source>
</evidence>
<evidence type="ECO:0000259" key="2">
    <source>
        <dbReference type="SMART" id="SM00421"/>
    </source>
</evidence>
<keyword evidence="1" id="KW-0472">Membrane</keyword>
<comment type="caution">
    <text evidence="3">The sequence shown here is derived from an EMBL/GenBank/DDBJ whole genome shotgun (WGS) entry which is preliminary data.</text>
</comment>
<dbReference type="OrthoDB" id="1454352at2"/>
<dbReference type="InterPro" id="IPR016032">
    <property type="entry name" value="Sig_transdc_resp-reg_C-effctor"/>
</dbReference>
<feature type="transmembrane region" description="Helical" evidence="1">
    <location>
        <begin position="336"/>
        <end position="354"/>
    </location>
</feature>
<dbReference type="Proteomes" id="UP000326509">
    <property type="component" value="Unassembled WGS sequence"/>
</dbReference>
<keyword evidence="4" id="KW-1185">Reference proteome</keyword>
<proteinExistence type="predicted"/>
<dbReference type="InterPro" id="IPR036388">
    <property type="entry name" value="WH-like_DNA-bd_sf"/>
</dbReference>
<dbReference type="RefSeq" id="WP_151672099.1">
    <property type="nucleotide sequence ID" value="NZ_BKCG01000001.1"/>
</dbReference>
<dbReference type="Gene3D" id="1.10.10.10">
    <property type="entry name" value="Winged helix-like DNA-binding domain superfamily/Winged helix DNA-binding domain"/>
    <property type="match status" value="1"/>
</dbReference>